<evidence type="ECO:0000313" key="11">
    <source>
        <dbReference type="Proteomes" id="UP000189701"/>
    </source>
</evidence>
<reference evidence="11" key="1">
    <citation type="journal article" date="2013" name="Genome Biol.">
        <title>Reference genomes and transcriptomes of Nicotiana sylvestris and Nicotiana tomentosiformis.</title>
        <authorList>
            <person name="Sierro N."/>
            <person name="Battey J.N."/>
            <person name="Ouadi S."/>
            <person name="Bovet L."/>
            <person name="Goepfert S."/>
            <person name="Bakaher N."/>
            <person name="Peitsch M.C."/>
            <person name="Ivanov N.V."/>
        </authorList>
    </citation>
    <scope>NUCLEOTIDE SEQUENCE [LARGE SCALE GENOMIC DNA]</scope>
</reference>
<dbReference type="InterPro" id="IPR036598">
    <property type="entry name" value="GOLD_dom_sf"/>
</dbReference>
<dbReference type="Pfam" id="PF01105">
    <property type="entry name" value="EMP24_GP25L"/>
    <property type="match status" value="1"/>
</dbReference>
<feature type="chain" id="PRO_5010528195" evidence="9">
    <location>
        <begin position="27"/>
        <end position="220"/>
    </location>
</feature>
<evidence type="ECO:0000256" key="8">
    <source>
        <dbReference type="RuleBase" id="RU003827"/>
    </source>
</evidence>
<dbReference type="PANTHER" id="PTHR22811">
    <property type="entry name" value="TRANSMEMBRANE EMP24 DOMAIN-CONTAINING PROTEIN"/>
    <property type="match status" value="1"/>
</dbReference>
<dbReference type="GO" id="GO:0012505">
    <property type="term" value="C:endomembrane system"/>
    <property type="evidence" value="ECO:0007669"/>
    <property type="project" value="UniProtKB-SubCell"/>
</dbReference>
<dbReference type="InterPro" id="IPR015720">
    <property type="entry name" value="Emp24-like"/>
</dbReference>
<dbReference type="PROSITE" id="PS50866">
    <property type="entry name" value="GOLD"/>
    <property type="match status" value="1"/>
</dbReference>
<dbReference type="STRING" id="4096.A0A1U7VB80"/>
<evidence type="ECO:0000256" key="7">
    <source>
        <dbReference type="ARBA" id="ARBA00037847"/>
    </source>
</evidence>
<dbReference type="RefSeq" id="XP_009759544.1">
    <property type="nucleotide sequence ID" value="XM_009761242.1"/>
</dbReference>
<accession>A0A1U7VB80</accession>
<evidence type="ECO:0000259" key="10">
    <source>
        <dbReference type="PROSITE" id="PS50866"/>
    </source>
</evidence>
<evidence type="ECO:0000256" key="3">
    <source>
        <dbReference type="ARBA" id="ARBA00022692"/>
    </source>
</evidence>
<gene>
    <name evidence="12" type="primary">LOC104212060</name>
</gene>
<dbReference type="InterPro" id="IPR009038">
    <property type="entry name" value="GOLD_dom"/>
</dbReference>
<reference evidence="12" key="2">
    <citation type="submission" date="2025-08" db="UniProtKB">
        <authorList>
            <consortium name="RefSeq"/>
        </authorList>
    </citation>
    <scope>IDENTIFICATION</scope>
    <source>
        <tissue evidence="12">Leaf</tissue>
    </source>
</reference>
<evidence type="ECO:0000256" key="1">
    <source>
        <dbReference type="ARBA" id="ARBA00004479"/>
    </source>
</evidence>
<organism evidence="11 12">
    <name type="scientific">Nicotiana sylvestris</name>
    <name type="common">Wood tobacco</name>
    <name type="synonym">South American tobacco</name>
    <dbReference type="NCBI Taxonomy" id="4096"/>
    <lineage>
        <taxon>Eukaryota</taxon>
        <taxon>Viridiplantae</taxon>
        <taxon>Streptophyta</taxon>
        <taxon>Embryophyta</taxon>
        <taxon>Tracheophyta</taxon>
        <taxon>Spermatophyta</taxon>
        <taxon>Magnoliopsida</taxon>
        <taxon>eudicotyledons</taxon>
        <taxon>Gunneridae</taxon>
        <taxon>Pentapetalae</taxon>
        <taxon>asterids</taxon>
        <taxon>lamiids</taxon>
        <taxon>Solanales</taxon>
        <taxon>Solanaceae</taxon>
        <taxon>Nicotianoideae</taxon>
        <taxon>Nicotianeae</taxon>
        <taxon>Nicotiana</taxon>
    </lineage>
</organism>
<keyword evidence="11" id="KW-1185">Reference proteome</keyword>
<feature type="domain" description="GOLD" evidence="10">
    <location>
        <begin position="39"/>
        <end position="128"/>
    </location>
</feature>
<evidence type="ECO:0000256" key="9">
    <source>
        <dbReference type="SAM" id="SignalP"/>
    </source>
</evidence>
<name>A0A1U7VB80_NICSY</name>
<proteinExistence type="inferred from homology"/>
<evidence type="ECO:0000256" key="5">
    <source>
        <dbReference type="ARBA" id="ARBA00022989"/>
    </source>
</evidence>
<evidence type="ECO:0000313" key="12">
    <source>
        <dbReference type="RefSeq" id="XP_009759544.1"/>
    </source>
</evidence>
<evidence type="ECO:0000256" key="6">
    <source>
        <dbReference type="ARBA" id="ARBA00023136"/>
    </source>
</evidence>
<dbReference type="KEGG" id="nsy:104212060"/>
<dbReference type="SMART" id="SM01190">
    <property type="entry name" value="EMP24_GP25L"/>
    <property type="match status" value="1"/>
</dbReference>
<keyword evidence="6" id="KW-0472">Membrane</keyword>
<dbReference type="Proteomes" id="UP000189701">
    <property type="component" value="Unplaced"/>
</dbReference>
<dbReference type="GeneID" id="104212060"/>
<dbReference type="SUPFAM" id="SSF101576">
    <property type="entry name" value="Supernatant protein factor (SPF), C-terminal domain"/>
    <property type="match status" value="1"/>
</dbReference>
<keyword evidence="4 9" id="KW-0732">Signal</keyword>
<comment type="similarity">
    <text evidence="2 8">Belongs to the EMP24/GP25L family.</text>
</comment>
<dbReference type="eggNOG" id="KOG1692">
    <property type="taxonomic scope" value="Eukaryota"/>
</dbReference>
<evidence type="ECO:0000256" key="4">
    <source>
        <dbReference type="ARBA" id="ARBA00022729"/>
    </source>
</evidence>
<dbReference type="GO" id="GO:0016020">
    <property type="term" value="C:membrane"/>
    <property type="evidence" value="ECO:0007669"/>
    <property type="project" value="UniProtKB-SubCell"/>
</dbReference>
<dbReference type="OrthoDB" id="1929172at2759"/>
<feature type="signal peptide" evidence="9">
    <location>
        <begin position="1"/>
        <end position="26"/>
    </location>
</feature>
<dbReference type="AlphaFoldDB" id="A0A1U7VB80"/>
<keyword evidence="5" id="KW-1133">Transmembrane helix</keyword>
<evidence type="ECO:0000256" key="2">
    <source>
        <dbReference type="ARBA" id="ARBA00007104"/>
    </source>
</evidence>
<sequence>MGIGSSWSRMAVTVALLLLLGVMCWGKGIHAIRFVIDREECLSQNVEYDGDTLQLSFVVIAPDTPWHYYTTEPSLHLLIKGPSGEPVHEFRDKSSEMYEFRAQRKGVYQFCFTNNLPYHEYMDFDLHVSHFTHYNQPAKDEHFDPLLEHISKLEEALQKIQVEQHWLEAQTERQASVNEGMGRRAMTKAIVESIALFLVTELQSFLLRRLFEKKLKSSRV</sequence>
<keyword evidence="3 8" id="KW-0812">Transmembrane</keyword>
<comment type="subcellular location">
    <subcellularLocation>
        <location evidence="7">Endomembrane system</location>
        <topology evidence="7">Single-pass membrane protein</topology>
    </subcellularLocation>
    <subcellularLocation>
        <location evidence="1 8">Membrane</location>
        <topology evidence="1 8">Single-pass type I membrane protein</topology>
    </subcellularLocation>
</comment>
<protein>
    <submittedName>
        <fullName evidence="12">Transmembrane emp24 domain-containing protein p24beta2-like</fullName>
    </submittedName>
</protein>